<organism evidence="2 3">
    <name type="scientific">Psylliodes chrysocephalus</name>
    <dbReference type="NCBI Taxonomy" id="3402493"/>
    <lineage>
        <taxon>Eukaryota</taxon>
        <taxon>Metazoa</taxon>
        <taxon>Ecdysozoa</taxon>
        <taxon>Arthropoda</taxon>
        <taxon>Hexapoda</taxon>
        <taxon>Insecta</taxon>
        <taxon>Pterygota</taxon>
        <taxon>Neoptera</taxon>
        <taxon>Endopterygota</taxon>
        <taxon>Coleoptera</taxon>
        <taxon>Polyphaga</taxon>
        <taxon>Cucujiformia</taxon>
        <taxon>Chrysomeloidea</taxon>
        <taxon>Chrysomelidae</taxon>
        <taxon>Galerucinae</taxon>
        <taxon>Alticini</taxon>
        <taxon>Psylliodes</taxon>
    </lineage>
</organism>
<accession>A0A9P0DB55</accession>
<feature type="region of interest" description="Disordered" evidence="1">
    <location>
        <begin position="1615"/>
        <end position="1643"/>
    </location>
</feature>
<feature type="compositionally biased region" description="Basic and acidic residues" evidence="1">
    <location>
        <begin position="1005"/>
        <end position="1027"/>
    </location>
</feature>
<evidence type="ECO:0000256" key="1">
    <source>
        <dbReference type="SAM" id="MobiDB-lite"/>
    </source>
</evidence>
<reference evidence="2" key="1">
    <citation type="submission" date="2022-01" db="EMBL/GenBank/DDBJ databases">
        <authorList>
            <person name="King R."/>
        </authorList>
    </citation>
    <scope>NUCLEOTIDE SEQUENCE</scope>
</reference>
<sequence>MCTFIEMDDKEIVKFLSDPQSVSVGSVTEKCIIKTLLDTILKKEDFVNLLIRWKVESIDTLNRIMKEICTNEIPNDVCKDFFLENVVSPMMSLEHETQMRDNLIEVAFTLCPLVPVTDLSQNEYQIFLKEVYSKYIPAISQLRDSNYAKWHKLWIFLVKFCGKKIHESMDLTNRLLRIVEYAFRNSSYEQRLKGYDCWKELIDNASLDPNHICTPKQIKLLITPLRAKFSKQEVVICKRFDVFVHLLEKLKQNAVLCLPEFLEFCFGPVGDSKDNNSRSGQAKSVPQIWSKSAKVLIGILGHSHDQGVDCVFEEIYFDKPLVNGNNIRKFYKLLLNSLAECSALLKDDNMENKRKKVIKCMWKSLFNLIMCAPESERDQYFLLVADILDRYLQQSKEHPYFEELLRLIFLSLMSLENDDLDNRIPIMLKQLTTIFISIDTGPNDTFKQIVSQSFSKVLLEENKLKMMQTIMDCLSIENIGDKNIVNYAKTWLLLANELTTGCDPAKYGEFSKFDEFFAWPCHNLNRLEDTSKKQIVLHWMKLYRKVTIDNESKKLIIMKDLEKSFKNNPLLAPNITSLLNVISQFETKFSLEFVTKLMEVVSLILELPNLQTEDENKLSSLVMQYFEPSLACYKSEDVDELVKVVCTCIERTLSIHSGFKLIDPLVAFIKLCPEKLNAVFSKHLKDLALELYQKEIDNNNVNKAKELFKIVSVFTDSGKSVEEEKKTFVIPSGRSARIANMGKNSPTSPLKATKLKSTLKLFGTDPENMSPLKIKGSQLNNTPTTKKKKGANVVEVKTRSTKSVNEENSMDFVSIDTEVKLRPDKLSEHQKEMLKKRREDIPALYQDLSQSMSQDMFSSKSNSNSKEPIVLNNVPTIASDADLFSQMSKNTQEVEGRDKVVPETNTNGDKKASDSKSGSLFSNLANRIEEPISSEVFSSSQAANIEDFTSKSSQSRKSIGSIGLDDENPVEKRKRREIERLKMDIVGADSFYESPRRTRVRKPTKKEEEEALKKAQADKKNDEEKTQNKPLADSQQSAVAENQKPVPNSPKKPVGRPKKVENQDAVTKEINKTPIVPSEVQVGRPSKAKKTEKQDEPKVSVKEIIKIPSDARVGKPSKTKKADNQDALKESPEEVNKAVKIPLELSEVPVGKTPKTKKADKKDPSKDLVKEINDTPKKALEDEVRVKRSKKKKLDTSDEDNKTNNQTEVTEDQDHPNLNETPKKALEGEVRVKRSKKKKLDTSDEDIKVNNQTEVTEDPNLTPESPSRKRRRSKSNKTALEENQNTVIEVKPKSPEKDRNKLADKKTVPDDQTPNNEITDKKPTNVNNINIKIKFDNKTRSAKIIDQLDNSIGNKKKIKRRKTQDEIEKTMETEAPKELPLETPKHPNMGIGQKNLQTLLDADSTVLQTQDSTILQTQDSTILQTQDFTEIEEEKRKKSEEQSEDVIESSQESFVEIIPLLNSSKKRSSRIEETVEETKLEDDTALIRDYLEQLSDKIELINDEIELEKKLDVCHSQDSTLTQDNSAGTEETLSTISTIETFTQPSNVDIKELSIKSPDPPKRPQLTESELIMCQMDTMSICRPKDSVESEGNGLDKESEPVVTLNSIEDILATTTSTDTAPSTPLRTSSIPSSPITVDTPNRTSELLNNTVDISPISSRSDSDVDVVVPLAKPIHIDFGKLEPVVDSSSEENCVQIDFEQLAQMGVVEPMEEIQELVAKVQEFVNDDDDKDDSFEDACVAGEAEGVTVESSGDFHFDFPEPACQNDENLMQNGHLPLSLSNSSFRGFKDSSTIQERSSKLKNLIHSISNKPFIKRKAGNTSSPSAMRIKKLFVNLGAKQLDHQNAMENFNENDILTFSREIPSPLAVPASSILKRKLSDSSDGEGISPCAKRKRVNFSDPCLTSKKIFIKDDYQPSLEAKRLFDSTPERKSTDDHLKDIFDYPEESPCSESSTEHDSELPETEPSLAVVNPMILHKNKPIFPKLVDCKDDVLIIVKRITSPMFVPALMNKLKGRNIKTIGELAKLSEAEVNRFPFKVPVIANVFKALENYHRKKGGSDSSKLELEHCRDDDKRNGDVEMPKLDVKLELKMLIKRALREKVPTDDLAKILLPHVDKAKLYPLIKSQCPSVALDTLEEKDYTSILKIIIDSKGISEILKRVHVNFHKAEKEHDFYQAIADYVKYTVPLEKFFKGRSIEDLEVGIEESIKNKVFQKGEIIENCLLPLIETPEDISPYLNNLTTLDLGKIVLKKAKQEDPQVFFQRVIQSYSSNEAKAISESLWCQQTTTPLELVGCFEKKLDQQSEQDRTESMVEMFKFISEKLDQKTLLDMHIVFLSRISGAMDK</sequence>
<feature type="region of interest" description="Disordered" evidence="1">
    <location>
        <begin position="936"/>
        <end position="1328"/>
    </location>
</feature>
<feature type="compositionally biased region" description="Basic and acidic residues" evidence="1">
    <location>
        <begin position="1363"/>
        <end position="1385"/>
    </location>
</feature>
<feature type="compositionally biased region" description="Low complexity" evidence="1">
    <location>
        <begin position="950"/>
        <end position="963"/>
    </location>
</feature>
<keyword evidence="3" id="KW-1185">Reference proteome</keyword>
<protein>
    <recommendedName>
        <fullName evidence="4">Telomere-associated protein RIF1</fullName>
    </recommendedName>
</protein>
<feature type="compositionally biased region" description="Basic and acidic residues" evidence="1">
    <location>
        <begin position="1089"/>
        <end position="1105"/>
    </location>
</feature>
<evidence type="ECO:0000313" key="3">
    <source>
        <dbReference type="Proteomes" id="UP001153636"/>
    </source>
</evidence>
<dbReference type="EMBL" id="OV651821">
    <property type="protein sequence ID" value="CAH1115076.1"/>
    <property type="molecule type" value="Genomic_DNA"/>
</dbReference>
<feature type="region of interest" description="Disordered" evidence="1">
    <location>
        <begin position="1349"/>
        <end position="1392"/>
    </location>
</feature>
<feature type="compositionally biased region" description="Basic and acidic residues" evidence="1">
    <location>
        <begin position="1290"/>
        <end position="1309"/>
    </location>
</feature>
<feature type="compositionally biased region" description="Low complexity" evidence="1">
    <location>
        <begin position="1615"/>
        <end position="1626"/>
    </location>
</feature>
<feature type="compositionally biased region" description="Basic and acidic residues" evidence="1">
    <location>
        <begin position="892"/>
        <end position="901"/>
    </location>
</feature>
<dbReference type="Proteomes" id="UP001153636">
    <property type="component" value="Chromosome 9"/>
</dbReference>
<feature type="compositionally biased region" description="Polar residues" evidence="1">
    <location>
        <begin position="1627"/>
        <end position="1643"/>
    </location>
</feature>
<dbReference type="PANTHER" id="PTHR22928">
    <property type="entry name" value="TELOMERE-ASSOCIATED PROTEIN RIF1"/>
    <property type="match status" value="1"/>
</dbReference>
<feature type="compositionally biased region" description="Basic and acidic residues" evidence="1">
    <location>
        <begin position="1160"/>
        <end position="1186"/>
    </location>
</feature>
<feature type="region of interest" description="Disordered" evidence="1">
    <location>
        <begin position="770"/>
        <end position="790"/>
    </location>
</feature>
<feature type="compositionally biased region" description="Basic and acidic residues" evidence="1">
    <location>
        <begin position="1058"/>
        <end position="1071"/>
    </location>
</feature>
<feature type="compositionally biased region" description="Basic and acidic residues" evidence="1">
    <location>
        <begin position="1120"/>
        <end position="1137"/>
    </location>
</feature>
<dbReference type="OrthoDB" id="5399929at2759"/>
<gene>
    <name evidence="2" type="ORF">PSYICH_LOCUS15248</name>
</gene>
<dbReference type="GO" id="GO:0000723">
    <property type="term" value="P:telomere maintenance"/>
    <property type="evidence" value="ECO:0007669"/>
    <property type="project" value="TreeGrafter"/>
</dbReference>
<dbReference type="GO" id="GO:0005634">
    <property type="term" value="C:nucleus"/>
    <property type="evidence" value="ECO:0007669"/>
    <property type="project" value="TreeGrafter"/>
</dbReference>
<evidence type="ECO:0000313" key="2">
    <source>
        <dbReference type="EMBL" id="CAH1115076.1"/>
    </source>
</evidence>
<feature type="compositionally biased region" description="Polar residues" evidence="1">
    <location>
        <begin position="1276"/>
        <end position="1287"/>
    </location>
</feature>
<feature type="compositionally biased region" description="Basic and acidic residues" evidence="1">
    <location>
        <begin position="1925"/>
        <end position="1941"/>
    </location>
</feature>
<dbReference type="PANTHER" id="PTHR22928:SF3">
    <property type="entry name" value="TELOMERE-ASSOCIATED PROTEIN RIF1"/>
    <property type="match status" value="1"/>
</dbReference>
<feature type="compositionally biased region" description="Basic and acidic residues" evidence="1">
    <location>
        <begin position="1212"/>
        <end position="1232"/>
    </location>
</feature>
<evidence type="ECO:0008006" key="4">
    <source>
        <dbReference type="Google" id="ProtNLM"/>
    </source>
</evidence>
<dbReference type="CDD" id="cd14267">
    <property type="entry name" value="Rif1_CTD_C-II_like"/>
    <property type="match status" value="1"/>
</dbReference>
<feature type="region of interest" description="Disordered" evidence="1">
    <location>
        <begin position="1925"/>
        <end position="1963"/>
    </location>
</feature>
<dbReference type="GO" id="GO:0140445">
    <property type="term" value="C:chromosome, telomeric repeat region"/>
    <property type="evidence" value="ECO:0007669"/>
    <property type="project" value="TreeGrafter"/>
</dbReference>
<name>A0A9P0DB55_9CUCU</name>
<feature type="region of interest" description="Disordered" evidence="1">
    <location>
        <begin position="890"/>
        <end position="918"/>
    </location>
</feature>
<proteinExistence type="predicted"/>